<comment type="caution">
    <text evidence="2">The sequence shown here is derived from an EMBL/GenBank/DDBJ whole genome shotgun (WGS) entry which is preliminary data.</text>
</comment>
<keyword evidence="1" id="KW-0472">Membrane</keyword>
<protein>
    <submittedName>
        <fullName evidence="2">Uncharacterized protein</fullName>
    </submittedName>
</protein>
<proteinExistence type="predicted"/>
<accession>A0A0F9IVV1</accession>
<gene>
    <name evidence="2" type="ORF">LCGC14_1530840</name>
</gene>
<keyword evidence="1" id="KW-0812">Transmembrane</keyword>
<name>A0A0F9IVV1_9ZZZZ</name>
<sequence length="61" mass="7209">MPEQYALFVIWWGIIVGGALCVCVIGTVVYDVLGRWWVAKQERRRKANLFRPTHRRTYPKC</sequence>
<dbReference type="AlphaFoldDB" id="A0A0F9IVV1"/>
<organism evidence="2">
    <name type="scientific">marine sediment metagenome</name>
    <dbReference type="NCBI Taxonomy" id="412755"/>
    <lineage>
        <taxon>unclassified sequences</taxon>
        <taxon>metagenomes</taxon>
        <taxon>ecological metagenomes</taxon>
    </lineage>
</organism>
<keyword evidence="1" id="KW-1133">Transmembrane helix</keyword>
<dbReference type="EMBL" id="LAZR01011466">
    <property type="protein sequence ID" value="KKM61519.1"/>
    <property type="molecule type" value="Genomic_DNA"/>
</dbReference>
<evidence type="ECO:0000313" key="2">
    <source>
        <dbReference type="EMBL" id="KKM61519.1"/>
    </source>
</evidence>
<reference evidence="2" key="1">
    <citation type="journal article" date="2015" name="Nature">
        <title>Complex archaea that bridge the gap between prokaryotes and eukaryotes.</title>
        <authorList>
            <person name="Spang A."/>
            <person name="Saw J.H."/>
            <person name="Jorgensen S.L."/>
            <person name="Zaremba-Niedzwiedzka K."/>
            <person name="Martijn J."/>
            <person name="Lind A.E."/>
            <person name="van Eijk R."/>
            <person name="Schleper C."/>
            <person name="Guy L."/>
            <person name="Ettema T.J."/>
        </authorList>
    </citation>
    <scope>NUCLEOTIDE SEQUENCE</scope>
</reference>
<evidence type="ECO:0000256" key="1">
    <source>
        <dbReference type="SAM" id="Phobius"/>
    </source>
</evidence>
<feature type="transmembrane region" description="Helical" evidence="1">
    <location>
        <begin position="6"/>
        <end position="33"/>
    </location>
</feature>